<dbReference type="Pfam" id="PF01541">
    <property type="entry name" value="GIY-YIG"/>
    <property type="match status" value="1"/>
</dbReference>
<accession>A0A554LJ27</accession>
<dbReference type="InterPro" id="IPR000305">
    <property type="entry name" value="GIY-YIG_endonuc"/>
</dbReference>
<evidence type="ECO:0000313" key="3">
    <source>
        <dbReference type="EMBL" id="TSC92838.1"/>
    </source>
</evidence>
<name>A0A554LJ27_9BACT</name>
<evidence type="ECO:0000259" key="2">
    <source>
        <dbReference type="PROSITE" id="PS50164"/>
    </source>
</evidence>
<comment type="caution">
    <text evidence="3">The sequence shown here is derived from an EMBL/GenBank/DDBJ whole genome shotgun (WGS) entry which is preliminary data.</text>
</comment>
<dbReference type="CDD" id="cd10449">
    <property type="entry name" value="GIY-YIG_SLX1_like"/>
    <property type="match status" value="1"/>
</dbReference>
<feature type="domain" description="GIY-YIG" evidence="2">
    <location>
        <begin position="1"/>
        <end position="77"/>
    </location>
</feature>
<organism evidence="3 4">
    <name type="scientific">Candidatus Berkelbacteria bacterium Licking1014_7</name>
    <dbReference type="NCBI Taxonomy" id="2017147"/>
    <lineage>
        <taxon>Bacteria</taxon>
        <taxon>Candidatus Berkelbacteria</taxon>
    </lineage>
</organism>
<evidence type="ECO:0000313" key="4">
    <source>
        <dbReference type="Proteomes" id="UP000315689"/>
    </source>
</evidence>
<sequence length="86" mass="10308">MMYYVYLLQSLNKEFSYIGSTPDLRKRVKKHNQGKVKSTKPYIPLKLIYYEAYLNEKDAIDREKRLKQRGSSKGHLIKRLKYSFSD</sequence>
<reference evidence="3 4" key="1">
    <citation type="submission" date="2017-07" db="EMBL/GenBank/DDBJ databases">
        <title>Mechanisms for carbon and nitrogen cycling indicate functional differentiation within the Candidate Phyla Radiation.</title>
        <authorList>
            <person name="Danczak R.E."/>
            <person name="Johnston M.D."/>
            <person name="Kenah C."/>
            <person name="Slattery M."/>
            <person name="Wrighton K.C."/>
            <person name="Wilkins M.J."/>
        </authorList>
    </citation>
    <scope>NUCLEOTIDE SEQUENCE [LARGE SCALE GENOMIC DNA]</scope>
    <source>
        <strain evidence="3">Licking1014_7</strain>
    </source>
</reference>
<proteinExistence type="inferred from homology"/>
<dbReference type="InterPro" id="IPR050190">
    <property type="entry name" value="UPF0213_domain"/>
</dbReference>
<dbReference type="PANTHER" id="PTHR34477:SF5">
    <property type="entry name" value="BSL5627 PROTEIN"/>
    <property type="match status" value="1"/>
</dbReference>
<dbReference type="Proteomes" id="UP000315689">
    <property type="component" value="Unassembled WGS sequence"/>
</dbReference>
<protein>
    <submittedName>
        <fullName evidence="3">Excinuclease abc c subunit domain protein</fullName>
    </submittedName>
</protein>
<gene>
    <name evidence="3" type="ORF">CEN89_420</name>
</gene>
<dbReference type="InterPro" id="IPR035901">
    <property type="entry name" value="GIY-YIG_endonuc_sf"/>
</dbReference>
<dbReference type="PANTHER" id="PTHR34477">
    <property type="entry name" value="UPF0213 PROTEIN YHBQ"/>
    <property type="match status" value="1"/>
</dbReference>
<comment type="similarity">
    <text evidence="1">Belongs to the UPF0213 family.</text>
</comment>
<dbReference type="SUPFAM" id="SSF82771">
    <property type="entry name" value="GIY-YIG endonuclease"/>
    <property type="match status" value="1"/>
</dbReference>
<dbReference type="EMBL" id="VMGK01000012">
    <property type="protein sequence ID" value="TSC92838.1"/>
    <property type="molecule type" value="Genomic_DNA"/>
</dbReference>
<dbReference type="PROSITE" id="PS50164">
    <property type="entry name" value="GIY_YIG"/>
    <property type="match status" value="1"/>
</dbReference>
<dbReference type="AlphaFoldDB" id="A0A554LJ27"/>
<dbReference type="Gene3D" id="3.40.1440.10">
    <property type="entry name" value="GIY-YIG endonuclease"/>
    <property type="match status" value="1"/>
</dbReference>
<evidence type="ECO:0000256" key="1">
    <source>
        <dbReference type="ARBA" id="ARBA00007435"/>
    </source>
</evidence>